<feature type="region of interest" description="Disordered" evidence="1">
    <location>
        <begin position="1"/>
        <end position="76"/>
    </location>
</feature>
<dbReference type="Proteomes" id="UP001218188">
    <property type="component" value="Unassembled WGS sequence"/>
</dbReference>
<protein>
    <submittedName>
        <fullName evidence="2">Uncharacterized protein</fullName>
    </submittedName>
</protein>
<sequence length="245" mass="25770">MPNNAKPSTPPSPHHVALPKLPRPAHPSPSSTAPTHCILALPQHPATLRASESGHPPPRRPTPPFDSPCALSRPPPPQPLISVYAGGIRTPCTLPASALTCTSRHAATIASRTLHAPAVSPLRPLAPPSTPAASKILDRRKDLVRASVDASQPRSLPSPPSFVPSTTLPSPPPPPFLFVSSSTKRCVTAILSPSLRVLLPQSGMVHGVSFDTTSPARLYMHAARSRAGFPLPTHTHLAHTTLPLL</sequence>
<proteinExistence type="predicted"/>
<dbReference type="PRINTS" id="PR01217">
    <property type="entry name" value="PRICHEXTENSN"/>
</dbReference>
<name>A0AAD6S5F0_9AGAR</name>
<organism evidence="2 3">
    <name type="scientific">Mycena alexandri</name>
    <dbReference type="NCBI Taxonomy" id="1745969"/>
    <lineage>
        <taxon>Eukaryota</taxon>
        <taxon>Fungi</taxon>
        <taxon>Dikarya</taxon>
        <taxon>Basidiomycota</taxon>
        <taxon>Agaricomycotina</taxon>
        <taxon>Agaricomycetes</taxon>
        <taxon>Agaricomycetidae</taxon>
        <taxon>Agaricales</taxon>
        <taxon>Marasmiineae</taxon>
        <taxon>Mycenaceae</taxon>
        <taxon>Mycena</taxon>
    </lineage>
</organism>
<evidence type="ECO:0000313" key="2">
    <source>
        <dbReference type="EMBL" id="KAJ7021559.1"/>
    </source>
</evidence>
<feature type="region of interest" description="Disordered" evidence="1">
    <location>
        <begin position="146"/>
        <end position="168"/>
    </location>
</feature>
<comment type="caution">
    <text evidence="2">The sequence shown here is derived from an EMBL/GenBank/DDBJ whole genome shotgun (WGS) entry which is preliminary data.</text>
</comment>
<dbReference type="AlphaFoldDB" id="A0AAD6S5F0"/>
<feature type="compositionally biased region" description="Pro residues" evidence="1">
    <location>
        <begin position="55"/>
        <end position="66"/>
    </location>
</feature>
<keyword evidence="3" id="KW-1185">Reference proteome</keyword>
<reference evidence="2" key="1">
    <citation type="submission" date="2023-03" db="EMBL/GenBank/DDBJ databases">
        <title>Massive genome expansion in bonnet fungi (Mycena s.s.) driven by repeated elements and novel gene families across ecological guilds.</title>
        <authorList>
            <consortium name="Lawrence Berkeley National Laboratory"/>
            <person name="Harder C.B."/>
            <person name="Miyauchi S."/>
            <person name="Viragh M."/>
            <person name="Kuo A."/>
            <person name="Thoen E."/>
            <person name="Andreopoulos B."/>
            <person name="Lu D."/>
            <person name="Skrede I."/>
            <person name="Drula E."/>
            <person name="Henrissat B."/>
            <person name="Morin E."/>
            <person name="Kohler A."/>
            <person name="Barry K."/>
            <person name="LaButti K."/>
            <person name="Morin E."/>
            <person name="Salamov A."/>
            <person name="Lipzen A."/>
            <person name="Mereny Z."/>
            <person name="Hegedus B."/>
            <person name="Baldrian P."/>
            <person name="Stursova M."/>
            <person name="Weitz H."/>
            <person name="Taylor A."/>
            <person name="Grigoriev I.V."/>
            <person name="Nagy L.G."/>
            <person name="Martin F."/>
            <person name="Kauserud H."/>
        </authorList>
    </citation>
    <scope>NUCLEOTIDE SEQUENCE</scope>
    <source>
        <strain evidence="2">CBHHK200</strain>
    </source>
</reference>
<accession>A0AAD6S5F0</accession>
<evidence type="ECO:0000313" key="3">
    <source>
        <dbReference type="Proteomes" id="UP001218188"/>
    </source>
</evidence>
<dbReference type="EMBL" id="JARJCM010000228">
    <property type="protein sequence ID" value="KAJ7021559.1"/>
    <property type="molecule type" value="Genomic_DNA"/>
</dbReference>
<gene>
    <name evidence="2" type="ORF">C8F04DRAFT_1313811</name>
</gene>
<evidence type="ECO:0000256" key="1">
    <source>
        <dbReference type="SAM" id="MobiDB-lite"/>
    </source>
</evidence>